<dbReference type="EMBL" id="CP043451">
    <property type="protein sequence ID" value="QEM05046.1"/>
    <property type="molecule type" value="Genomic_DNA"/>
</dbReference>
<evidence type="ECO:0000256" key="5">
    <source>
        <dbReference type="ARBA" id="ARBA00022777"/>
    </source>
</evidence>
<evidence type="ECO:0000256" key="1">
    <source>
        <dbReference type="ARBA" id="ARBA00000085"/>
    </source>
</evidence>
<proteinExistence type="predicted"/>
<evidence type="ECO:0000313" key="7">
    <source>
        <dbReference type="EMBL" id="QEM05046.1"/>
    </source>
</evidence>
<dbReference type="EMBL" id="CP071880">
    <property type="protein sequence ID" value="QTE52434.1"/>
    <property type="molecule type" value="Genomic_DNA"/>
</dbReference>
<keyword evidence="4" id="KW-0808">Transferase</keyword>
<evidence type="ECO:0000256" key="3">
    <source>
        <dbReference type="ARBA" id="ARBA00022553"/>
    </source>
</evidence>
<dbReference type="PANTHER" id="PTHR43547">
    <property type="entry name" value="TWO-COMPONENT HISTIDINE KINASE"/>
    <property type="match status" value="1"/>
</dbReference>
<dbReference type="EC" id="2.7.13.3" evidence="2"/>
<dbReference type="InterPro" id="IPR005467">
    <property type="entry name" value="His_kinase_dom"/>
</dbReference>
<evidence type="ECO:0000313" key="10">
    <source>
        <dbReference type="Proteomes" id="UP000663940"/>
    </source>
</evidence>
<dbReference type="PROSITE" id="PS50109">
    <property type="entry name" value="HIS_KIN"/>
    <property type="match status" value="1"/>
</dbReference>
<dbReference type="Proteomes" id="UP000250557">
    <property type="component" value="Chromosome"/>
</dbReference>
<accession>A0AAE6MIW4</accession>
<dbReference type="FunFam" id="3.30.565.10:FF:000006">
    <property type="entry name" value="Sensor histidine kinase WalK"/>
    <property type="match status" value="1"/>
</dbReference>
<dbReference type="Proteomes" id="UP000663940">
    <property type="component" value="Chromosome"/>
</dbReference>
<dbReference type="Pfam" id="PF02518">
    <property type="entry name" value="HATPase_c"/>
    <property type="match status" value="1"/>
</dbReference>
<feature type="domain" description="Histidine kinase" evidence="6">
    <location>
        <begin position="1"/>
        <end position="130"/>
    </location>
</feature>
<dbReference type="InterPro" id="IPR036890">
    <property type="entry name" value="HATPase_C_sf"/>
</dbReference>
<dbReference type="InterPro" id="IPR003594">
    <property type="entry name" value="HATPase_dom"/>
</dbReference>
<keyword evidence="5" id="KW-0418">Kinase</keyword>
<sequence length="133" mass="14989">MSSHIIKFDLCDHVMVSADQDKIGSVITNLISNAVKYSPKGKDVEIKCEVVDHWAQVSVKDKGIGLKPADQDKVFDRYYRVESSNTQHISGFGIGLYLSAEIVHRHEGEIWVKSESGHGSTFYFSLPLYEKEK</sequence>
<dbReference type="PRINTS" id="PR00344">
    <property type="entry name" value="BCTRLSENSOR"/>
</dbReference>
<evidence type="ECO:0000259" key="6">
    <source>
        <dbReference type="PROSITE" id="PS50109"/>
    </source>
</evidence>
<dbReference type="RefSeq" id="WP_146750456.1">
    <property type="nucleotide sequence ID" value="NZ_CP043451.1"/>
</dbReference>
<keyword evidence="3" id="KW-0597">Phosphoprotein</keyword>
<keyword evidence="10" id="KW-1185">Reference proteome</keyword>
<dbReference type="SMART" id="SM00387">
    <property type="entry name" value="HATPase_c"/>
    <property type="match status" value="1"/>
</dbReference>
<evidence type="ECO:0000256" key="2">
    <source>
        <dbReference type="ARBA" id="ARBA00012438"/>
    </source>
</evidence>
<evidence type="ECO:0000313" key="8">
    <source>
        <dbReference type="EMBL" id="QTE52434.1"/>
    </source>
</evidence>
<dbReference type="PANTHER" id="PTHR43547:SF2">
    <property type="entry name" value="HYBRID SIGNAL TRANSDUCTION HISTIDINE KINASE C"/>
    <property type="match status" value="1"/>
</dbReference>
<dbReference type="AlphaFoldDB" id="A0AAE6MIW4"/>
<evidence type="ECO:0000256" key="4">
    <source>
        <dbReference type="ARBA" id="ARBA00022679"/>
    </source>
</evidence>
<reference evidence="7 9" key="1">
    <citation type="submission" date="2019-08" db="EMBL/GenBank/DDBJ databases">
        <title>Comparative genome analysis confer to the adaptation heavy metal polluted environment.</title>
        <authorList>
            <person name="Li Y."/>
        </authorList>
    </citation>
    <scope>NUCLEOTIDE SEQUENCE [LARGE SCALE GENOMIC DNA]</scope>
    <source>
        <strain evidence="7 9">P2</strain>
    </source>
</reference>
<dbReference type="GO" id="GO:0000155">
    <property type="term" value="F:phosphorelay sensor kinase activity"/>
    <property type="evidence" value="ECO:0007669"/>
    <property type="project" value="TreeGrafter"/>
</dbReference>
<dbReference type="SUPFAM" id="SSF55874">
    <property type="entry name" value="ATPase domain of HSP90 chaperone/DNA topoisomerase II/histidine kinase"/>
    <property type="match status" value="1"/>
</dbReference>
<comment type="catalytic activity">
    <reaction evidence="1">
        <text>ATP + protein L-histidine = ADP + protein N-phospho-L-histidine.</text>
        <dbReference type="EC" id="2.7.13.3"/>
    </reaction>
</comment>
<dbReference type="Gene3D" id="3.30.565.10">
    <property type="entry name" value="Histidine kinase-like ATPase, C-terminal domain"/>
    <property type="match status" value="1"/>
</dbReference>
<protein>
    <recommendedName>
        <fullName evidence="2">histidine kinase</fullName>
        <ecNumber evidence="2">2.7.13.3</ecNumber>
    </recommendedName>
</protein>
<reference evidence="8 10" key="2">
    <citation type="submission" date="2021-03" db="EMBL/GenBank/DDBJ databases">
        <title>Mucilaginibacter strains isolated from gold and copper mining confer multi heavy-metal resistance.</title>
        <authorList>
            <person name="Li Y."/>
        </authorList>
    </citation>
    <scope>NUCLEOTIDE SEQUENCE [LARGE SCALE GENOMIC DNA]</scope>
    <source>
        <strain evidence="8 10">P2-4</strain>
    </source>
</reference>
<gene>
    <name evidence="7" type="ORF">DIU31_016555</name>
    <name evidence="8" type="ORF">J3L21_10940</name>
</gene>
<dbReference type="InterPro" id="IPR004358">
    <property type="entry name" value="Sig_transdc_His_kin-like_C"/>
</dbReference>
<organism evidence="7 9">
    <name type="scientific">Mucilaginibacter rubeus</name>
    <dbReference type="NCBI Taxonomy" id="2027860"/>
    <lineage>
        <taxon>Bacteria</taxon>
        <taxon>Pseudomonadati</taxon>
        <taxon>Bacteroidota</taxon>
        <taxon>Sphingobacteriia</taxon>
        <taxon>Sphingobacteriales</taxon>
        <taxon>Sphingobacteriaceae</taxon>
        <taxon>Mucilaginibacter</taxon>
    </lineage>
</organism>
<evidence type="ECO:0000313" key="9">
    <source>
        <dbReference type="Proteomes" id="UP000250557"/>
    </source>
</evidence>
<name>A0AAE6MIW4_9SPHI</name>